<organism evidence="6 7">
    <name type="scientific">Demequina activiva</name>
    <dbReference type="NCBI Taxonomy" id="1582364"/>
    <lineage>
        <taxon>Bacteria</taxon>
        <taxon>Bacillati</taxon>
        <taxon>Actinomycetota</taxon>
        <taxon>Actinomycetes</taxon>
        <taxon>Micrococcales</taxon>
        <taxon>Demequinaceae</taxon>
        <taxon>Demequina</taxon>
    </lineage>
</organism>
<dbReference type="GO" id="GO:0016020">
    <property type="term" value="C:membrane"/>
    <property type="evidence" value="ECO:0007669"/>
    <property type="project" value="UniProtKB-SubCell"/>
</dbReference>
<keyword evidence="2 5" id="KW-0812">Transmembrane</keyword>
<evidence type="ECO:0000256" key="2">
    <source>
        <dbReference type="ARBA" id="ARBA00022692"/>
    </source>
</evidence>
<evidence type="ECO:0000256" key="3">
    <source>
        <dbReference type="ARBA" id="ARBA00022989"/>
    </source>
</evidence>
<sequence>MTIAYWIVASVAALAFVFAGGMKIAGPESALRDKGVLPERRTMARERAIGAVEVVGALGLILPPLTGIAPVLAPIAATGLVIVMVLAVVNHRSHGEPINGTLVPGALALVTAVLGFIVWI</sequence>
<evidence type="ECO:0000313" key="7">
    <source>
        <dbReference type="Proteomes" id="UP000652354"/>
    </source>
</evidence>
<feature type="transmembrane region" description="Helical" evidence="5">
    <location>
        <begin position="6"/>
        <end position="26"/>
    </location>
</feature>
<evidence type="ECO:0000256" key="1">
    <source>
        <dbReference type="ARBA" id="ARBA00004141"/>
    </source>
</evidence>
<comment type="caution">
    <text evidence="6">The sequence shown here is derived from an EMBL/GenBank/DDBJ whole genome shotgun (WGS) entry which is preliminary data.</text>
</comment>
<accession>A0A919Q328</accession>
<comment type="subcellular location">
    <subcellularLocation>
        <location evidence="1">Membrane</location>
        <topology evidence="1">Multi-pass membrane protein</topology>
    </subcellularLocation>
</comment>
<name>A0A919Q328_9MICO</name>
<keyword evidence="4 5" id="KW-0472">Membrane</keyword>
<dbReference type="Pfam" id="PF13564">
    <property type="entry name" value="DoxX_2"/>
    <property type="match status" value="1"/>
</dbReference>
<gene>
    <name evidence="6" type="ORF">Dac01nite_02800</name>
</gene>
<proteinExistence type="predicted"/>
<evidence type="ECO:0000256" key="4">
    <source>
        <dbReference type="ARBA" id="ARBA00023136"/>
    </source>
</evidence>
<evidence type="ECO:0000313" key="6">
    <source>
        <dbReference type="EMBL" id="GIG53528.1"/>
    </source>
</evidence>
<dbReference type="AlphaFoldDB" id="A0A919Q328"/>
<feature type="transmembrane region" description="Helical" evidence="5">
    <location>
        <begin position="71"/>
        <end position="89"/>
    </location>
</feature>
<keyword evidence="3 5" id="KW-1133">Transmembrane helix</keyword>
<feature type="transmembrane region" description="Helical" evidence="5">
    <location>
        <begin position="101"/>
        <end position="119"/>
    </location>
</feature>
<dbReference type="InterPro" id="IPR032808">
    <property type="entry name" value="DoxX"/>
</dbReference>
<reference evidence="6" key="1">
    <citation type="submission" date="2021-01" db="EMBL/GenBank/DDBJ databases">
        <title>Whole genome shotgun sequence of Demequina activiva NBRC 110675.</title>
        <authorList>
            <person name="Komaki H."/>
            <person name="Tamura T."/>
        </authorList>
    </citation>
    <scope>NUCLEOTIDE SEQUENCE</scope>
    <source>
        <strain evidence="6">NBRC 110675</strain>
    </source>
</reference>
<dbReference type="Proteomes" id="UP000652354">
    <property type="component" value="Unassembled WGS sequence"/>
</dbReference>
<dbReference type="RefSeq" id="WP_203652983.1">
    <property type="nucleotide sequence ID" value="NZ_BONR01000001.1"/>
</dbReference>
<protein>
    <submittedName>
        <fullName evidence="6">Membrane protein</fullName>
    </submittedName>
</protein>
<evidence type="ECO:0000256" key="5">
    <source>
        <dbReference type="SAM" id="Phobius"/>
    </source>
</evidence>
<dbReference type="EMBL" id="BONR01000001">
    <property type="protein sequence ID" value="GIG53528.1"/>
    <property type="molecule type" value="Genomic_DNA"/>
</dbReference>
<keyword evidence="7" id="KW-1185">Reference proteome</keyword>